<proteinExistence type="inferred from homology"/>
<dbReference type="GO" id="GO:1990904">
    <property type="term" value="C:ribonucleoprotein complex"/>
    <property type="evidence" value="ECO:0007669"/>
    <property type="project" value="UniProtKB-KW"/>
</dbReference>
<dbReference type="GO" id="GO:0003735">
    <property type="term" value="F:structural constituent of ribosome"/>
    <property type="evidence" value="ECO:0007669"/>
    <property type="project" value="InterPro"/>
</dbReference>
<dbReference type="EMBL" id="CYRY02005497">
    <property type="protein sequence ID" value="VCW69920.1"/>
    <property type="molecule type" value="Genomic_DNA"/>
</dbReference>
<dbReference type="GO" id="GO:0006412">
    <property type="term" value="P:translation"/>
    <property type="evidence" value="ECO:0007669"/>
    <property type="project" value="InterPro"/>
</dbReference>
<dbReference type="InterPro" id="IPR031310">
    <property type="entry name" value="Ribosomal_uL5_N"/>
</dbReference>
<dbReference type="GO" id="GO:0005840">
    <property type="term" value="C:ribosome"/>
    <property type="evidence" value="ECO:0007669"/>
    <property type="project" value="UniProtKB-KW"/>
</dbReference>
<organism evidence="5 6">
    <name type="scientific">Gulo gulo</name>
    <name type="common">Wolverine</name>
    <name type="synonym">Gluton</name>
    <dbReference type="NCBI Taxonomy" id="48420"/>
    <lineage>
        <taxon>Eukaryota</taxon>
        <taxon>Metazoa</taxon>
        <taxon>Chordata</taxon>
        <taxon>Craniata</taxon>
        <taxon>Vertebrata</taxon>
        <taxon>Euteleostomi</taxon>
        <taxon>Mammalia</taxon>
        <taxon>Eutheria</taxon>
        <taxon>Laurasiatheria</taxon>
        <taxon>Carnivora</taxon>
        <taxon>Caniformia</taxon>
        <taxon>Musteloidea</taxon>
        <taxon>Mustelidae</taxon>
        <taxon>Guloninae</taxon>
        <taxon>Gulo</taxon>
    </lineage>
</organism>
<dbReference type="Proteomes" id="UP000269945">
    <property type="component" value="Unassembled WGS sequence"/>
</dbReference>
<keyword evidence="2" id="KW-0689">Ribosomal protein</keyword>
<gene>
    <name evidence="5" type="ORF">BN2614_LOCUS1</name>
</gene>
<evidence type="ECO:0000256" key="2">
    <source>
        <dbReference type="ARBA" id="ARBA00022980"/>
    </source>
</evidence>
<dbReference type="Pfam" id="PF00281">
    <property type="entry name" value="Ribosomal_L5"/>
    <property type="match status" value="1"/>
</dbReference>
<dbReference type="Gene3D" id="3.30.1440.10">
    <property type="match status" value="1"/>
</dbReference>
<evidence type="ECO:0000259" key="4">
    <source>
        <dbReference type="Pfam" id="PF00281"/>
    </source>
</evidence>
<dbReference type="InterPro" id="IPR002132">
    <property type="entry name" value="Ribosomal_uL5"/>
</dbReference>
<comment type="caution">
    <text evidence="5">The sequence shown here is derived from an EMBL/GenBank/DDBJ whole genome shotgun (WGS) entry which is preliminary data.</text>
</comment>
<dbReference type="InterPro" id="IPR022803">
    <property type="entry name" value="Ribosomal_uL5_dom_sf"/>
</dbReference>
<comment type="similarity">
    <text evidence="1">Belongs to the universal ribosomal protein uL5 family.</text>
</comment>
<evidence type="ECO:0000256" key="1">
    <source>
        <dbReference type="ARBA" id="ARBA00008553"/>
    </source>
</evidence>
<dbReference type="SUPFAM" id="SSF55282">
    <property type="entry name" value="RL5-like"/>
    <property type="match status" value="1"/>
</dbReference>
<feature type="domain" description="Large ribosomal subunit protein uL5 N-terminal" evidence="4">
    <location>
        <begin position="25"/>
        <end position="63"/>
    </location>
</feature>
<sequence>MTQDQGGKENSIWELPSHKLCLSICGVRESGDRLTLAPKVLRQLTSQTPVFSKARYSIRSFGINKNEKFVVYCTFLGVKSEEILEKGLKVPMFELTETTSTII</sequence>
<protein>
    <recommendedName>
        <fullName evidence="4">Large ribosomal subunit protein uL5 N-terminal domain-containing protein</fullName>
    </recommendedName>
</protein>
<name>A0A9X9PWN5_GULGU</name>
<reference evidence="5 6" key="1">
    <citation type="submission" date="2018-10" db="EMBL/GenBank/DDBJ databases">
        <authorList>
            <person name="Ekblom R."/>
            <person name="Jareborg N."/>
        </authorList>
    </citation>
    <scope>NUCLEOTIDE SEQUENCE [LARGE SCALE GENOMIC DNA]</scope>
    <source>
        <tissue evidence="5">Muscle</tissue>
    </source>
</reference>
<dbReference type="PANTHER" id="PTHR11994">
    <property type="entry name" value="60S RIBOSOMAL PROTEIN L11-RELATED"/>
    <property type="match status" value="1"/>
</dbReference>
<dbReference type="AlphaFoldDB" id="A0A9X9PWN5"/>
<accession>A0A9X9PWN5</accession>
<keyword evidence="3" id="KW-0687">Ribonucleoprotein</keyword>
<evidence type="ECO:0000313" key="5">
    <source>
        <dbReference type="EMBL" id="VCW69920.1"/>
    </source>
</evidence>
<evidence type="ECO:0000313" key="6">
    <source>
        <dbReference type="Proteomes" id="UP000269945"/>
    </source>
</evidence>
<evidence type="ECO:0000256" key="3">
    <source>
        <dbReference type="ARBA" id="ARBA00023274"/>
    </source>
</evidence>
<keyword evidence="6" id="KW-1185">Reference proteome</keyword>